<sequence length="99" mass="11116">MSFVGCFLERLLRVLQVFREFGFRPGHPQVHIIVLGLGFRFQEAHTPSVLIEDVLLFIRLEIADEFRASGSDIGSVVATMRQVSHGIALLMKSTGNLFE</sequence>
<dbReference type="Proteomes" id="UP000032564">
    <property type="component" value="Unassembled WGS sequence"/>
</dbReference>
<name>A0ABR5DC38_9HYPH</name>
<evidence type="ECO:0000313" key="2">
    <source>
        <dbReference type="Proteomes" id="UP000032564"/>
    </source>
</evidence>
<protein>
    <submittedName>
        <fullName evidence="1">Uncharacterized protein</fullName>
    </submittedName>
</protein>
<proteinExistence type="predicted"/>
<comment type="caution">
    <text evidence="1">The sequence shown here is derived from an EMBL/GenBank/DDBJ whole genome shotgun (WGS) entry which is preliminary data.</text>
</comment>
<reference evidence="1 2" key="1">
    <citation type="submission" date="2014-12" db="EMBL/GenBank/DDBJ databases">
        <authorList>
            <person name="Kuzmanovic N."/>
            <person name="Pulawska J."/>
            <person name="Obradovic A."/>
        </authorList>
    </citation>
    <scope>NUCLEOTIDE SEQUENCE [LARGE SCALE GENOMIC DNA]</scope>
    <source>
        <strain evidence="1 2">KFB 330</strain>
    </source>
</reference>
<evidence type="ECO:0000313" key="1">
    <source>
        <dbReference type="EMBL" id="KJF74650.1"/>
    </source>
</evidence>
<organism evidence="1 2">
    <name type="scientific">Agrobacterium arsenijevicii</name>
    <dbReference type="NCBI Taxonomy" id="1585697"/>
    <lineage>
        <taxon>Bacteria</taxon>
        <taxon>Pseudomonadati</taxon>
        <taxon>Pseudomonadota</taxon>
        <taxon>Alphaproteobacteria</taxon>
        <taxon>Hyphomicrobiales</taxon>
        <taxon>Rhizobiaceae</taxon>
        <taxon>Rhizobium/Agrobacterium group</taxon>
        <taxon>Agrobacterium</taxon>
    </lineage>
</organism>
<accession>A0ABR5DC38</accession>
<gene>
    <name evidence="1" type="ORF">RP75_06065</name>
</gene>
<dbReference type="EMBL" id="JWIT01000003">
    <property type="protein sequence ID" value="KJF74650.1"/>
    <property type="molecule type" value="Genomic_DNA"/>
</dbReference>
<keyword evidence="2" id="KW-1185">Reference proteome</keyword>